<reference evidence="15" key="2">
    <citation type="submission" date="2025-08" db="UniProtKB">
        <authorList>
            <consortium name="Ensembl"/>
        </authorList>
    </citation>
    <scope>IDENTIFICATION</scope>
</reference>
<evidence type="ECO:0000256" key="2">
    <source>
        <dbReference type="ARBA" id="ARBA00006991"/>
    </source>
</evidence>
<feature type="domain" description="C2H2-type" evidence="14">
    <location>
        <begin position="350"/>
        <end position="378"/>
    </location>
</feature>
<dbReference type="EMBL" id="AFYH01031663">
    <property type="status" value="NOT_ANNOTATED_CDS"/>
    <property type="molecule type" value="Genomic_DNA"/>
</dbReference>
<evidence type="ECO:0000256" key="5">
    <source>
        <dbReference type="ARBA" id="ARBA00022771"/>
    </source>
</evidence>
<dbReference type="InterPro" id="IPR050331">
    <property type="entry name" value="Zinc_finger"/>
</dbReference>
<dbReference type="EMBL" id="AFYH01031668">
    <property type="status" value="NOT_ANNOTATED_CDS"/>
    <property type="molecule type" value="Genomic_DNA"/>
</dbReference>
<evidence type="ECO:0000256" key="7">
    <source>
        <dbReference type="ARBA" id="ARBA00023015"/>
    </source>
</evidence>
<accession>M3XGS6</accession>
<dbReference type="PANTHER" id="PTHR16515">
    <property type="entry name" value="PR DOMAIN ZINC FINGER PROTEIN"/>
    <property type="match status" value="1"/>
</dbReference>
<evidence type="ECO:0000256" key="12">
    <source>
        <dbReference type="SAM" id="MobiDB-lite"/>
    </source>
</evidence>
<dbReference type="Gene3D" id="3.30.710.10">
    <property type="entry name" value="Potassium Channel Kv1.1, Chain A"/>
    <property type="match status" value="1"/>
</dbReference>
<dbReference type="SMART" id="SM00225">
    <property type="entry name" value="BTB"/>
    <property type="match status" value="1"/>
</dbReference>
<dbReference type="Gene3D" id="3.30.160.60">
    <property type="entry name" value="Classic Zinc Finger"/>
    <property type="match status" value="8"/>
</dbReference>
<dbReference type="InterPro" id="IPR036236">
    <property type="entry name" value="Znf_C2H2_sf"/>
</dbReference>
<evidence type="ECO:0000256" key="11">
    <source>
        <dbReference type="PROSITE-ProRule" id="PRU00042"/>
    </source>
</evidence>
<organism evidence="15 16">
    <name type="scientific">Latimeria chalumnae</name>
    <name type="common">Coelacanth</name>
    <dbReference type="NCBI Taxonomy" id="7897"/>
    <lineage>
        <taxon>Eukaryota</taxon>
        <taxon>Metazoa</taxon>
        <taxon>Chordata</taxon>
        <taxon>Craniata</taxon>
        <taxon>Vertebrata</taxon>
        <taxon>Euteleostomi</taxon>
        <taxon>Coelacanthiformes</taxon>
        <taxon>Coelacanthidae</taxon>
        <taxon>Latimeria</taxon>
    </lineage>
</organism>
<sequence>MMENHVVLLESESSPKNLLNEMHNLRLAGFLCDVVVHVEHHGVKEEFIAHKAMLAASSMYFKEAFLSEKAGDSLSTSVYLKEVYAVDFASYLEFIYTAKVEVEEERIHRMLEVAEKLQCSDLAETCSQVKKQIFESVLIELQNFSEAQETDVGNDLLYNNCSLSEPQNLVEEQTSLITSSAEFVNNKDTNKTELQTSTVVMKPKQKSKKKKEVVRLLYAKTRKSSGRLTGCKVFVEIPKKKYTQKLQEEQKKVAEEDCGGKSSIKSQDILDVEMEAEQTEIAIKPELKEDLNNGEKDSKVSDFEFEEDCDKTKKRESKKKKDTLNSEVLNENSFPEDKKQSHGNTAEVIYRCGTCNQTFSNRSNLKRHQRHVHSSKDSFPDDLSGKKVERKKNVKRQLLEVHEGGGEYHLCQLCGKGLSSKSALRRHERMHTGEKPYGCTECEAKFSQPSALKTHIRTHTGEKPFVCDECGARYTQKHMLLHHKRCHTGERPFMCETCGKSFVSKEYLKHHNRIHTGSKPFKCGVCNRTFVQRNSLSQHAKVHTGERPYCCDQCGKRFTQLSGLQRHHRIHTGEKPFMCSVCCRTFTDKSTLRRHTPIHDKSTAWKSSLVTVDGTSKKGQGGGTEHPEEKGEEKNVLLKAEENLPSCSENINYQTLTSVEESLTVLPENHSSSNLDSIPEVAILSQEVIIATNLSDFTVLHTQMHSIEPHLQVIVNAEQINEDV</sequence>
<evidence type="ECO:0000256" key="3">
    <source>
        <dbReference type="ARBA" id="ARBA00022723"/>
    </source>
</evidence>
<feature type="domain" description="C2H2-type" evidence="14">
    <location>
        <begin position="521"/>
        <end position="548"/>
    </location>
</feature>
<evidence type="ECO:0000259" key="14">
    <source>
        <dbReference type="PROSITE" id="PS50157"/>
    </source>
</evidence>
<dbReference type="Pfam" id="PF00096">
    <property type="entry name" value="zf-C2H2"/>
    <property type="match status" value="6"/>
</dbReference>
<gene>
    <name evidence="15" type="primary">GZF1</name>
</gene>
<evidence type="ECO:0000256" key="6">
    <source>
        <dbReference type="ARBA" id="ARBA00022833"/>
    </source>
</evidence>
<dbReference type="EMBL" id="AFYH01031666">
    <property type="status" value="NOT_ANNOTATED_CDS"/>
    <property type="molecule type" value="Genomic_DNA"/>
</dbReference>
<dbReference type="AlphaFoldDB" id="M3XGS6"/>
<dbReference type="Bgee" id="ENSLACG00000017381">
    <property type="expression patterns" value="Expressed in post-anal tail muscle and 6 other cell types or tissues"/>
</dbReference>
<evidence type="ECO:0000313" key="16">
    <source>
        <dbReference type="Proteomes" id="UP000008672"/>
    </source>
</evidence>
<feature type="compositionally biased region" description="Basic residues" evidence="12">
    <location>
        <begin position="364"/>
        <end position="373"/>
    </location>
</feature>
<dbReference type="GeneTree" id="ENSGT00940000161979"/>
<feature type="region of interest" description="Disordered" evidence="12">
    <location>
        <begin position="364"/>
        <end position="384"/>
    </location>
</feature>
<dbReference type="EMBL" id="AFYH01031669">
    <property type="status" value="NOT_ANNOTATED_CDS"/>
    <property type="molecule type" value="Genomic_DNA"/>
</dbReference>
<evidence type="ECO:0000259" key="13">
    <source>
        <dbReference type="PROSITE" id="PS50097"/>
    </source>
</evidence>
<dbReference type="FunFam" id="3.30.160.60:FF:003027">
    <property type="entry name" value="GDNF-inducible zinc finger protein 1"/>
    <property type="match status" value="1"/>
</dbReference>
<dbReference type="FunFam" id="3.30.160.60:FF:001818">
    <property type="entry name" value="GDNF-inducible zinc finger protein 1 isoform X1"/>
    <property type="match status" value="1"/>
</dbReference>
<dbReference type="EMBL" id="AFYH01031661">
    <property type="status" value="NOT_ANNOTATED_CDS"/>
    <property type="molecule type" value="Genomic_DNA"/>
</dbReference>
<dbReference type="EMBL" id="AFYH01031667">
    <property type="status" value="NOT_ANNOTATED_CDS"/>
    <property type="molecule type" value="Genomic_DNA"/>
</dbReference>
<dbReference type="Pfam" id="PF00651">
    <property type="entry name" value="BTB"/>
    <property type="match status" value="1"/>
</dbReference>
<evidence type="ECO:0000256" key="1">
    <source>
        <dbReference type="ARBA" id="ARBA00004123"/>
    </source>
</evidence>
<dbReference type="PROSITE" id="PS00028">
    <property type="entry name" value="ZINC_FINGER_C2H2_1"/>
    <property type="match status" value="8"/>
</dbReference>
<evidence type="ECO:0000256" key="9">
    <source>
        <dbReference type="ARBA" id="ARBA00023163"/>
    </source>
</evidence>
<evidence type="ECO:0000256" key="8">
    <source>
        <dbReference type="ARBA" id="ARBA00023125"/>
    </source>
</evidence>
<dbReference type="Ensembl" id="ENSLACT00000025200.1">
    <property type="protein sequence ID" value="ENSLACP00000021932.1"/>
    <property type="gene ID" value="ENSLACG00000017381.2"/>
</dbReference>
<keyword evidence="3" id="KW-0479">Metal-binding</keyword>
<dbReference type="EMBL" id="AFYH01031670">
    <property type="status" value="NOT_ANNOTATED_CDS"/>
    <property type="molecule type" value="Genomic_DNA"/>
</dbReference>
<dbReference type="GO" id="GO:0003677">
    <property type="term" value="F:DNA binding"/>
    <property type="evidence" value="ECO:0007669"/>
    <property type="project" value="UniProtKB-KW"/>
</dbReference>
<dbReference type="GO" id="GO:0045892">
    <property type="term" value="P:negative regulation of DNA-templated transcription"/>
    <property type="evidence" value="ECO:0007669"/>
    <property type="project" value="UniProtKB-ARBA"/>
</dbReference>
<name>M3XGS6_LATCH</name>
<dbReference type="GO" id="GO:0008270">
    <property type="term" value="F:zinc ion binding"/>
    <property type="evidence" value="ECO:0007669"/>
    <property type="project" value="UniProtKB-KW"/>
</dbReference>
<dbReference type="Pfam" id="PF12874">
    <property type="entry name" value="zf-met"/>
    <property type="match status" value="1"/>
</dbReference>
<keyword evidence="8" id="KW-0238">DNA-binding</keyword>
<proteinExistence type="inferred from homology"/>
<dbReference type="SMART" id="SM00355">
    <property type="entry name" value="ZnF_C2H2"/>
    <property type="match status" value="8"/>
</dbReference>
<dbReference type="FunFam" id="3.30.160.60:FF:000322">
    <property type="entry name" value="GDNF-inducible zinc finger protein 1"/>
    <property type="match status" value="1"/>
</dbReference>
<feature type="compositionally biased region" description="Basic and acidic residues" evidence="12">
    <location>
        <begin position="374"/>
        <end position="384"/>
    </location>
</feature>
<dbReference type="EMBL" id="AFYH01031662">
    <property type="status" value="NOT_ANNOTATED_CDS"/>
    <property type="molecule type" value="Genomic_DNA"/>
</dbReference>
<keyword evidence="16" id="KW-1185">Reference proteome</keyword>
<dbReference type="FunFam" id="3.30.160.60:FF:000701">
    <property type="entry name" value="Zinc finger and BTB domain containing 40"/>
    <property type="match status" value="1"/>
</dbReference>
<evidence type="ECO:0000256" key="10">
    <source>
        <dbReference type="ARBA" id="ARBA00023242"/>
    </source>
</evidence>
<keyword evidence="10" id="KW-0539">Nucleus</keyword>
<keyword evidence="7" id="KW-0805">Transcription regulation</keyword>
<feature type="domain" description="C2H2-type" evidence="14">
    <location>
        <begin position="437"/>
        <end position="464"/>
    </location>
</feature>
<evidence type="ECO:0000313" key="15">
    <source>
        <dbReference type="Ensembl" id="ENSLACP00000021932.1"/>
    </source>
</evidence>
<reference evidence="15" key="3">
    <citation type="submission" date="2025-09" db="UniProtKB">
        <authorList>
            <consortium name="Ensembl"/>
        </authorList>
    </citation>
    <scope>IDENTIFICATION</scope>
</reference>
<evidence type="ECO:0000256" key="4">
    <source>
        <dbReference type="ARBA" id="ARBA00022737"/>
    </source>
</evidence>
<dbReference type="FunFam" id="3.30.160.60:FF:003139">
    <property type="entry name" value="Zinc finger protein 1144"/>
    <property type="match status" value="1"/>
</dbReference>
<comment type="similarity">
    <text evidence="2">Belongs to the krueppel C2H2-type zinc-finger protein family.</text>
</comment>
<keyword evidence="4" id="KW-0677">Repeat</keyword>
<dbReference type="FunFam" id="3.30.160.60:FF:001155">
    <property type="entry name" value="Zinc finger 30C"/>
    <property type="match status" value="1"/>
</dbReference>
<dbReference type="SUPFAM" id="SSF54695">
    <property type="entry name" value="POZ domain"/>
    <property type="match status" value="1"/>
</dbReference>
<dbReference type="EMBL" id="AFYH01031665">
    <property type="status" value="NOT_ANNOTATED_CDS"/>
    <property type="molecule type" value="Genomic_DNA"/>
</dbReference>
<feature type="domain" description="C2H2-type" evidence="14">
    <location>
        <begin position="577"/>
        <end position="604"/>
    </location>
</feature>
<keyword evidence="5 11" id="KW-0863">Zinc-finger</keyword>
<dbReference type="PROSITE" id="PS50157">
    <property type="entry name" value="ZINC_FINGER_C2H2_2"/>
    <property type="match status" value="8"/>
</dbReference>
<keyword evidence="9" id="KW-0804">Transcription</keyword>
<dbReference type="PANTHER" id="PTHR16515:SF56">
    <property type="entry name" value="GDNF-INDUCIBLE ZINC FINGER PROTEIN 1"/>
    <property type="match status" value="1"/>
</dbReference>
<feature type="domain" description="C2H2-type" evidence="14">
    <location>
        <begin position="549"/>
        <end position="576"/>
    </location>
</feature>
<dbReference type="InterPro" id="IPR013087">
    <property type="entry name" value="Znf_C2H2_type"/>
</dbReference>
<feature type="domain" description="C2H2-type" evidence="14">
    <location>
        <begin position="409"/>
        <end position="436"/>
    </location>
</feature>
<dbReference type="EMBL" id="AFYH01031664">
    <property type="status" value="NOT_ANNOTATED_CDS"/>
    <property type="molecule type" value="Genomic_DNA"/>
</dbReference>
<keyword evidence="6" id="KW-0862">Zinc</keyword>
<protein>
    <submittedName>
        <fullName evidence="15">GDNF inducible zinc finger protein 1</fullName>
    </submittedName>
</protein>
<feature type="domain" description="C2H2-type" evidence="14">
    <location>
        <begin position="493"/>
        <end position="520"/>
    </location>
</feature>
<dbReference type="PROSITE" id="PS50097">
    <property type="entry name" value="BTB"/>
    <property type="match status" value="1"/>
</dbReference>
<feature type="domain" description="BTB" evidence="13">
    <location>
        <begin position="32"/>
        <end position="104"/>
    </location>
</feature>
<dbReference type="GO" id="GO:0005634">
    <property type="term" value="C:nucleus"/>
    <property type="evidence" value="ECO:0007669"/>
    <property type="project" value="UniProtKB-SubCell"/>
</dbReference>
<dbReference type="InterPro" id="IPR000210">
    <property type="entry name" value="BTB/POZ_dom"/>
</dbReference>
<feature type="domain" description="C2H2-type" evidence="14">
    <location>
        <begin position="465"/>
        <end position="492"/>
    </location>
</feature>
<dbReference type="InterPro" id="IPR011333">
    <property type="entry name" value="SKP1/BTB/POZ_sf"/>
</dbReference>
<dbReference type="SUPFAM" id="SSF57667">
    <property type="entry name" value="beta-beta-alpha zinc fingers"/>
    <property type="match status" value="5"/>
</dbReference>
<dbReference type="Proteomes" id="UP000008672">
    <property type="component" value="Unassembled WGS sequence"/>
</dbReference>
<feature type="region of interest" description="Disordered" evidence="12">
    <location>
        <begin position="314"/>
        <end position="343"/>
    </location>
</feature>
<dbReference type="FunFam" id="3.30.160.60:FF:000709">
    <property type="entry name" value="GDNF-inducible zinc finger protein 1"/>
    <property type="match status" value="1"/>
</dbReference>
<feature type="region of interest" description="Disordered" evidence="12">
    <location>
        <begin position="610"/>
        <end position="633"/>
    </location>
</feature>
<reference evidence="16" key="1">
    <citation type="submission" date="2011-08" db="EMBL/GenBank/DDBJ databases">
        <title>The draft genome of Latimeria chalumnae.</title>
        <authorList>
            <person name="Di Palma F."/>
            <person name="Alfoldi J."/>
            <person name="Johnson J."/>
            <person name="Berlin A."/>
            <person name="Gnerre S."/>
            <person name="Jaffe D."/>
            <person name="MacCallum I."/>
            <person name="Young S."/>
            <person name="Walker B.J."/>
            <person name="Lander E."/>
            <person name="Lindblad-Toh K."/>
        </authorList>
    </citation>
    <scope>NUCLEOTIDE SEQUENCE [LARGE SCALE GENOMIC DNA]</scope>
    <source>
        <strain evidence="16">Wild caught</strain>
    </source>
</reference>
<comment type="subcellular location">
    <subcellularLocation>
        <location evidence="1">Nucleus</location>
    </subcellularLocation>
</comment>